<dbReference type="InterPro" id="IPR056290">
    <property type="entry name" value="CEPT76/DRC7_peptidase-like_dom"/>
</dbReference>
<evidence type="ECO:0000313" key="5">
    <source>
        <dbReference type="Proteomes" id="UP001214638"/>
    </source>
</evidence>
<feature type="region of interest" description="Disordered" evidence="1">
    <location>
        <begin position="1"/>
        <end position="20"/>
    </location>
</feature>
<gene>
    <name evidence="4" type="ORF">BdWA1_003060</name>
</gene>
<dbReference type="Proteomes" id="UP001214638">
    <property type="component" value="Unassembled WGS sequence"/>
</dbReference>
<keyword evidence="5" id="KW-1185">Reference proteome</keyword>
<dbReference type="Pfam" id="PF24656">
    <property type="entry name" value="CEPT76_peptidase"/>
    <property type="match status" value="2"/>
</dbReference>
<comment type="caution">
    <text evidence="4">The sequence shown here is derived from an EMBL/GenBank/DDBJ whole genome shotgun (WGS) entry which is preliminary data.</text>
</comment>
<name>A0AAD9UMY4_9APIC</name>
<protein>
    <submittedName>
        <fullName evidence="4">Bifunctional C2 domain superfamily/C2 domain</fullName>
    </submittedName>
</protein>
<accession>A0AAD9UMY4</accession>
<dbReference type="EMBL" id="JALLKP010000004">
    <property type="protein sequence ID" value="KAK2195384.1"/>
    <property type="molecule type" value="Genomic_DNA"/>
</dbReference>
<dbReference type="RefSeq" id="XP_067802227.1">
    <property type="nucleotide sequence ID" value="XM_067948076.1"/>
</dbReference>
<keyword evidence="2" id="KW-0812">Transmembrane</keyword>
<keyword evidence="2" id="KW-1133">Transmembrane helix</keyword>
<evidence type="ECO:0000313" key="4">
    <source>
        <dbReference type="EMBL" id="KAK2195384.1"/>
    </source>
</evidence>
<dbReference type="InterPro" id="IPR052299">
    <property type="entry name" value="CEP76"/>
</dbReference>
<dbReference type="Pfam" id="PF24652">
    <property type="entry name" value="CEP76_C"/>
    <property type="match status" value="1"/>
</dbReference>
<dbReference type="SMART" id="SM00239">
    <property type="entry name" value="C2"/>
    <property type="match status" value="1"/>
</dbReference>
<reference evidence="4" key="1">
    <citation type="journal article" date="2023" name="Nat. Microbiol.">
        <title>Babesia duncani multi-omics identifies virulence factors and drug targets.</title>
        <authorList>
            <person name="Singh P."/>
            <person name="Lonardi S."/>
            <person name="Liang Q."/>
            <person name="Vydyam P."/>
            <person name="Khabirova E."/>
            <person name="Fang T."/>
            <person name="Gihaz S."/>
            <person name="Thekkiniath J."/>
            <person name="Munshi M."/>
            <person name="Abel S."/>
            <person name="Ciampossin L."/>
            <person name="Batugedara G."/>
            <person name="Gupta M."/>
            <person name="Lu X.M."/>
            <person name="Lenz T."/>
            <person name="Chakravarty S."/>
            <person name="Cornillot E."/>
            <person name="Hu Y."/>
            <person name="Ma W."/>
            <person name="Gonzalez L.M."/>
            <person name="Sanchez S."/>
            <person name="Estrada K."/>
            <person name="Sanchez-Flores A."/>
            <person name="Montero E."/>
            <person name="Harb O.S."/>
            <person name="Le Roch K.G."/>
            <person name="Mamoun C.B."/>
        </authorList>
    </citation>
    <scope>NUCLEOTIDE SEQUENCE</scope>
    <source>
        <strain evidence="4">WA1</strain>
    </source>
</reference>
<keyword evidence="2" id="KW-0472">Membrane</keyword>
<dbReference type="KEGG" id="bdw:94337357"/>
<dbReference type="InterPro" id="IPR000008">
    <property type="entry name" value="C2_dom"/>
</dbReference>
<dbReference type="CDD" id="cd00030">
    <property type="entry name" value="C2"/>
    <property type="match status" value="1"/>
</dbReference>
<feature type="domain" description="C2" evidence="3">
    <location>
        <begin position="405"/>
        <end position="542"/>
    </location>
</feature>
<dbReference type="InterPro" id="IPR056288">
    <property type="entry name" value="CEP76_C"/>
</dbReference>
<proteinExistence type="predicted"/>
<dbReference type="PROSITE" id="PS50004">
    <property type="entry name" value="C2"/>
    <property type="match status" value="1"/>
</dbReference>
<dbReference type="Pfam" id="PF00168">
    <property type="entry name" value="C2"/>
    <property type="match status" value="1"/>
</dbReference>
<dbReference type="PANTHER" id="PTHR46436">
    <property type="entry name" value="CENTROSOMAL PROTEIN OF 76 KDA"/>
    <property type="match status" value="1"/>
</dbReference>
<evidence type="ECO:0000259" key="3">
    <source>
        <dbReference type="PROSITE" id="PS50004"/>
    </source>
</evidence>
<feature type="region of interest" description="Disordered" evidence="1">
    <location>
        <begin position="1031"/>
        <end position="1071"/>
    </location>
</feature>
<dbReference type="PANTHER" id="PTHR46436:SF2">
    <property type="entry name" value="CHROMOSOME UNDETERMINED SCAFFOLD_119, WHOLE GENOME SHOTGUN SEQUENCE"/>
    <property type="match status" value="1"/>
</dbReference>
<dbReference type="GeneID" id="94337357"/>
<evidence type="ECO:0000256" key="1">
    <source>
        <dbReference type="SAM" id="MobiDB-lite"/>
    </source>
</evidence>
<dbReference type="AlphaFoldDB" id="A0AAD9UMY4"/>
<dbReference type="InterPro" id="IPR035892">
    <property type="entry name" value="C2_domain_sf"/>
</dbReference>
<organism evidence="4 5">
    <name type="scientific">Babesia duncani</name>
    <dbReference type="NCBI Taxonomy" id="323732"/>
    <lineage>
        <taxon>Eukaryota</taxon>
        <taxon>Sar</taxon>
        <taxon>Alveolata</taxon>
        <taxon>Apicomplexa</taxon>
        <taxon>Aconoidasida</taxon>
        <taxon>Piroplasmida</taxon>
        <taxon>Babesiidae</taxon>
        <taxon>Babesia</taxon>
    </lineage>
</organism>
<sequence>MSRAEIWEFGAGQNEPESDICDDSRGKIALFDNFSSRPRRQTVGGKNYKPPTPESAVCSDCTEYFDAESEAESEDSEFQEDPKYVDEWNRLQAIRHDGAKSRRDFALIPRTWESVFYISTMHNFETSEQRFFYCITVKRLQPLNETVVMCMYTCSFDLDAGEQRTLQSPVFVWQKRRMIIPYGELSRYKIVVELWKTHTLKLNTLHAIGSITLADVVASSCNFNLELQLNGPKESEKRPPVHSLSLVLMLDEVFDFDLVFESWNFTPSPKLPRELQLAPKKLRLYVPKKTGKHCTILDSGNSEHAMWSPGFCTFQGTLRQLKYAHYVAKVYAIKPQKLLKGSSTLLGTCIMSLKSVHEYPLCRGIVKRLTLKNTDMQSGYIQGIVRCFRRSLGLETYVDVKVRPAQPISNFALLNELDLGRQHLVVRLVKCENLPATNSDTNTSDPMVRVRWDGMVNTSRVVESTTSPVYNQNMYFPIHLIDQKELIHPALIQHSLPVDMSCKGPVVIEVWDHDEYSLDFLGGTQIPLNRLYTDGVPCTKSFVDGLQSHEADFGCFDMALENEATRQYMTRMYSAWLPLFGSTIATSQNPRILVEIYILPPMPELLYIPPDQKRVIRSDLMRDASRRWHREYEIWLESRKNPIFSTLGRRFPCIATNVIGAPGSLHSMENIPLCSLVQPIQTPALLCQQGEMLHWIANFSYKPDALVRVGECLYIESWQFPSRFLLTRRGGLHDRALLLCSCLLGLGYDAYVCKGTLDYARREHCWVMTRHSDGTVTFWETGNRRMYHLPNMWEPHATGNAKAHMQPSTLENAVKFPLEIAKKTPVPNVRLQSCNLELWGGDYLGDEKIELEIFNPTPPPPCGAFEQSNLPNLVKNHTRAGNATQQLVPYYSIEVVFNKCQVWGNLQSHNPLECQYNLNNAKLWKPFLKVPLEQEIHDIEIAPPSLEEKCRESAREITLELLEFLELIRAQARLECRVKHSERISSYLQGLFNLLEYRLRLDAQFDPGMPHHLAGWSRATVKVASKSACKHQGDCKHDDDDDCSTASGESDAAGKLDEVNGPTKVNGPPKGPRIFKGSKYTLLQKRLFKRKSPPLQYQVASQLHELVPLDPVLQSSKPLDIPREFRLFHQAQASRWNWYYSWEARLYAWQKTLGIDENHTLVGIPIHFGACNINEIQRHLMSKCKFRQVLLNRVPGTKHVIEVMLFPLVGGLVSTWVFIGCLVPWRVARF</sequence>
<dbReference type="SUPFAM" id="SSF49562">
    <property type="entry name" value="C2 domain (Calcium/lipid-binding domain, CaLB)"/>
    <property type="match status" value="1"/>
</dbReference>
<feature type="transmembrane region" description="Helical" evidence="2">
    <location>
        <begin position="1203"/>
        <end position="1225"/>
    </location>
</feature>
<dbReference type="Gene3D" id="2.60.40.150">
    <property type="entry name" value="C2 domain"/>
    <property type="match status" value="1"/>
</dbReference>
<evidence type="ECO:0000256" key="2">
    <source>
        <dbReference type="SAM" id="Phobius"/>
    </source>
</evidence>